<dbReference type="InterPro" id="IPR050291">
    <property type="entry name" value="CDF_Transporter"/>
</dbReference>
<evidence type="ECO:0000256" key="4">
    <source>
        <dbReference type="ARBA" id="ARBA00022692"/>
    </source>
</evidence>
<sequence>MKNSKFKLDKSNWASVEGWLSIIGNILLFGLKYWAGLATGSIAIIADAWHTLSDSLSSVIVIVGAKISKKPADEDHPFGHGRADLISAFIIGILLLLVAFDFIIESYHTLQSRESSEFGSIAVVVMIVSVVTKELLAQFAYFGAKKTNSKVLKADAWHHRSDAISSLVILVGIFLGPYFWWIDGALGMIVAILIGHAAYEIISDSIHSLLGESPSDTIIQELKMTIEEVSPGNLEPHHFHLHVYGDHTELTFHILLPQDMPIKQAHDIATVLEEAILEKYGYVSTIHIEPHTQIN</sequence>
<dbReference type="GO" id="GO:0008324">
    <property type="term" value="F:monoatomic cation transmembrane transporter activity"/>
    <property type="evidence" value="ECO:0007669"/>
    <property type="project" value="InterPro"/>
</dbReference>
<dbReference type="InterPro" id="IPR027469">
    <property type="entry name" value="Cation_efflux_TMD_sf"/>
</dbReference>
<proteinExistence type="inferred from homology"/>
<evidence type="ECO:0000259" key="9">
    <source>
        <dbReference type="Pfam" id="PF16916"/>
    </source>
</evidence>
<dbReference type="Pfam" id="PF16916">
    <property type="entry name" value="ZT_dimer"/>
    <property type="match status" value="1"/>
</dbReference>
<feature type="transmembrane region" description="Helical" evidence="7">
    <location>
        <begin position="119"/>
        <end position="142"/>
    </location>
</feature>
<reference evidence="10 11" key="1">
    <citation type="journal article" date="2017" name="Front. Microbiol.">
        <title>Labilibaculum manganireducens gen. nov., sp. nov. and Labilibaculum filiforme sp. nov., Novel Bacteroidetes Isolated from Subsurface Sediments of the Baltic Sea.</title>
        <authorList>
            <person name="Vandieken V."/>
            <person name="Marshall I.P."/>
            <person name="Niemann H."/>
            <person name="Engelen B."/>
            <person name="Cypionka H."/>
        </authorList>
    </citation>
    <scope>NUCLEOTIDE SEQUENCE [LARGE SCALE GENOMIC DNA]</scope>
    <source>
        <strain evidence="10 11">59.10-2M</strain>
    </source>
</reference>
<organism evidence="10 11">
    <name type="scientific">Labilibaculum manganireducens</name>
    <dbReference type="NCBI Taxonomy" id="1940525"/>
    <lineage>
        <taxon>Bacteria</taxon>
        <taxon>Pseudomonadati</taxon>
        <taxon>Bacteroidota</taxon>
        <taxon>Bacteroidia</taxon>
        <taxon>Marinilabiliales</taxon>
        <taxon>Marinifilaceae</taxon>
        <taxon>Labilibaculum</taxon>
    </lineage>
</organism>
<dbReference type="AlphaFoldDB" id="A0A2N3HZZ5"/>
<dbReference type="GO" id="GO:0016020">
    <property type="term" value="C:membrane"/>
    <property type="evidence" value="ECO:0007669"/>
    <property type="project" value="UniProtKB-SubCell"/>
</dbReference>
<dbReference type="RefSeq" id="WP_101310802.1">
    <property type="nucleotide sequence ID" value="NZ_MVDE01000028.1"/>
</dbReference>
<dbReference type="NCBIfam" id="TIGR01297">
    <property type="entry name" value="CDF"/>
    <property type="match status" value="1"/>
</dbReference>
<dbReference type="Pfam" id="PF01545">
    <property type="entry name" value="Cation_efflux"/>
    <property type="match status" value="1"/>
</dbReference>
<feature type="transmembrane region" description="Helical" evidence="7">
    <location>
        <begin position="85"/>
        <end position="104"/>
    </location>
</feature>
<name>A0A2N3HZZ5_9BACT</name>
<dbReference type="PANTHER" id="PTHR43840:SF15">
    <property type="entry name" value="MITOCHONDRIAL METAL TRANSPORTER 1-RELATED"/>
    <property type="match status" value="1"/>
</dbReference>
<protein>
    <submittedName>
        <fullName evidence="10">Cation transporter</fullName>
    </submittedName>
</protein>
<keyword evidence="11" id="KW-1185">Reference proteome</keyword>
<feature type="transmembrane region" description="Helical" evidence="7">
    <location>
        <begin position="163"/>
        <end position="180"/>
    </location>
</feature>
<feature type="domain" description="Cation efflux protein cytoplasmic" evidence="9">
    <location>
        <begin position="214"/>
        <end position="291"/>
    </location>
</feature>
<comment type="subcellular location">
    <subcellularLocation>
        <location evidence="1">Membrane</location>
        <topology evidence="1">Multi-pass membrane protein</topology>
    </subcellularLocation>
</comment>
<dbReference type="InterPro" id="IPR002524">
    <property type="entry name" value="Cation_efflux"/>
</dbReference>
<dbReference type="Gene3D" id="1.20.1510.10">
    <property type="entry name" value="Cation efflux protein transmembrane domain"/>
    <property type="match status" value="1"/>
</dbReference>
<dbReference type="SUPFAM" id="SSF160240">
    <property type="entry name" value="Cation efflux protein cytoplasmic domain-like"/>
    <property type="match status" value="1"/>
</dbReference>
<evidence type="ECO:0000256" key="1">
    <source>
        <dbReference type="ARBA" id="ARBA00004141"/>
    </source>
</evidence>
<keyword evidence="6 7" id="KW-0472">Membrane</keyword>
<dbReference type="PANTHER" id="PTHR43840">
    <property type="entry name" value="MITOCHONDRIAL METAL TRANSPORTER 1-RELATED"/>
    <property type="match status" value="1"/>
</dbReference>
<evidence type="ECO:0000256" key="6">
    <source>
        <dbReference type="ARBA" id="ARBA00023136"/>
    </source>
</evidence>
<dbReference type="Proteomes" id="UP000233618">
    <property type="component" value="Unassembled WGS sequence"/>
</dbReference>
<evidence type="ECO:0000313" key="11">
    <source>
        <dbReference type="Proteomes" id="UP000233618"/>
    </source>
</evidence>
<evidence type="ECO:0000256" key="7">
    <source>
        <dbReference type="SAM" id="Phobius"/>
    </source>
</evidence>
<comment type="caution">
    <text evidence="10">The sequence shown here is derived from an EMBL/GenBank/DDBJ whole genome shotgun (WGS) entry which is preliminary data.</text>
</comment>
<keyword evidence="4 7" id="KW-0812">Transmembrane</keyword>
<evidence type="ECO:0000313" key="10">
    <source>
        <dbReference type="EMBL" id="PKQ63645.1"/>
    </source>
</evidence>
<gene>
    <name evidence="10" type="ORF">BZG01_15710</name>
</gene>
<dbReference type="FunFam" id="1.20.1510.10:FF:000006">
    <property type="entry name" value="Divalent cation efflux transporter"/>
    <property type="match status" value="1"/>
</dbReference>
<feature type="transmembrane region" description="Helical" evidence="7">
    <location>
        <begin position="12"/>
        <end position="35"/>
    </location>
</feature>
<evidence type="ECO:0000256" key="5">
    <source>
        <dbReference type="ARBA" id="ARBA00022989"/>
    </source>
</evidence>
<keyword evidence="3" id="KW-0813">Transport</keyword>
<dbReference type="EMBL" id="MVDE01000028">
    <property type="protein sequence ID" value="PKQ63645.1"/>
    <property type="molecule type" value="Genomic_DNA"/>
</dbReference>
<dbReference type="Gene3D" id="3.30.70.1350">
    <property type="entry name" value="Cation efflux protein, cytoplasmic domain"/>
    <property type="match status" value="1"/>
</dbReference>
<evidence type="ECO:0000256" key="3">
    <source>
        <dbReference type="ARBA" id="ARBA00022448"/>
    </source>
</evidence>
<dbReference type="InterPro" id="IPR027470">
    <property type="entry name" value="Cation_efflux_CTD"/>
</dbReference>
<feature type="domain" description="Cation efflux protein transmembrane" evidence="8">
    <location>
        <begin position="19"/>
        <end position="210"/>
    </location>
</feature>
<comment type="similarity">
    <text evidence="2">Belongs to the cation diffusion facilitator (CDF) transporter (TC 2.A.4) family.</text>
</comment>
<evidence type="ECO:0000259" key="8">
    <source>
        <dbReference type="Pfam" id="PF01545"/>
    </source>
</evidence>
<accession>A0A2N3HZZ5</accession>
<evidence type="ECO:0000256" key="2">
    <source>
        <dbReference type="ARBA" id="ARBA00008114"/>
    </source>
</evidence>
<dbReference type="InterPro" id="IPR058533">
    <property type="entry name" value="Cation_efflux_TM"/>
</dbReference>
<dbReference type="InterPro" id="IPR036837">
    <property type="entry name" value="Cation_efflux_CTD_sf"/>
</dbReference>
<dbReference type="SUPFAM" id="SSF161111">
    <property type="entry name" value="Cation efflux protein transmembrane domain-like"/>
    <property type="match status" value="1"/>
</dbReference>
<keyword evidence="5 7" id="KW-1133">Transmembrane helix</keyword>